<gene>
    <name evidence="1" type="ORF">CK203_016697</name>
</gene>
<dbReference type="EMBL" id="QGNW01000067">
    <property type="protein sequence ID" value="RVX03089.1"/>
    <property type="molecule type" value="Genomic_DNA"/>
</dbReference>
<comment type="caution">
    <text evidence="1">The sequence shown here is derived from an EMBL/GenBank/DDBJ whole genome shotgun (WGS) entry which is preliminary data.</text>
</comment>
<proteinExistence type="predicted"/>
<sequence>MVNWMTKCSDKKIGWTVQRKVIKGKFGKEKRGRGTQEMKGRHGVGLWKAIRGEWVEFGFNLGTKILFGNSRGDEQIGESFLKEPFPFFIVLLLPNLQEWHVFG</sequence>
<reference evidence="1 2" key="1">
    <citation type="journal article" date="2018" name="PLoS Genet.">
        <title>Population sequencing reveals clonal diversity and ancestral inbreeding in the grapevine cultivar Chardonnay.</title>
        <authorList>
            <person name="Roach M.J."/>
            <person name="Johnson D.L."/>
            <person name="Bohlmann J."/>
            <person name="van Vuuren H.J."/>
            <person name="Jones S.J."/>
            <person name="Pretorius I.S."/>
            <person name="Schmidt S.A."/>
            <person name="Borneman A.R."/>
        </authorList>
    </citation>
    <scope>NUCLEOTIDE SEQUENCE [LARGE SCALE GENOMIC DNA]</scope>
    <source>
        <strain evidence="2">cv. Chardonnay</strain>
        <tissue evidence="1">Leaf</tissue>
    </source>
</reference>
<dbReference type="AlphaFoldDB" id="A0A438J2A3"/>
<name>A0A438J2A3_VITVI</name>
<organism evidence="1 2">
    <name type="scientific">Vitis vinifera</name>
    <name type="common">Grape</name>
    <dbReference type="NCBI Taxonomy" id="29760"/>
    <lineage>
        <taxon>Eukaryota</taxon>
        <taxon>Viridiplantae</taxon>
        <taxon>Streptophyta</taxon>
        <taxon>Embryophyta</taxon>
        <taxon>Tracheophyta</taxon>
        <taxon>Spermatophyta</taxon>
        <taxon>Magnoliopsida</taxon>
        <taxon>eudicotyledons</taxon>
        <taxon>Gunneridae</taxon>
        <taxon>Pentapetalae</taxon>
        <taxon>rosids</taxon>
        <taxon>Vitales</taxon>
        <taxon>Vitaceae</taxon>
        <taxon>Viteae</taxon>
        <taxon>Vitis</taxon>
    </lineage>
</organism>
<accession>A0A438J2A3</accession>
<evidence type="ECO:0000313" key="1">
    <source>
        <dbReference type="EMBL" id="RVX03089.1"/>
    </source>
</evidence>
<protein>
    <submittedName>
        <fullName evidence="1">Uncharacterized protein</fullName>
    </submittedName>
</protein>
<dbReference type="Proteomes" id="UP000288805">
    <property type="component" value="Unassembled WGS sequence"/>
</dbReference>
<evidence type="ECO:0000313" key="2">
    <source>
        <dbReference type="Proteomes" id="UP000288805"/>
    </source>
</evidence>